<protein>
    <submittedName>
        <fullName evidence="5">HTH-type transcriptional regulator LutR</fullName>
    </submittedName>
</protein>
<evidence type="ECO:0000313" key="6">
    <source>
        <dbReference type="Proteomes" id="UP000660110"/>
    </source>
</evidence>
<dbReference type="SUPFAM" id="SSF48008">
    <property type="entry name" value="GntR ligand-binding domain-like"/>
    <property type="match status" value="1"/>
</dbReference>
<comment type="caution">
    <text evidence="5">The sequence shown here is derived from an EMBL/GenBank/DDBJ whole genome shotgun (WGS) entry which is preliminary data.</text>
</comment>
<proteinExistence type="predicted"/>
<organism evidence="5 6">
    <name type="scientific">Halobacillus andaensis</name>
    <dbReference type="NCBI Taxonomy" id="1176239"/>
    <lineage>
        <taxon>Bacteria</taxon>
        <taxon>Bacillati</taxon>
        <taxon>Bacillota</taxon>
        <taxon>Bacilli</taxon>
        <taxon>Bacillales</taxon>
        <taxon>Bacillaceae</taxon>
        <taxon>Halobacillus</taxon>
    </lineage>
</organism>
<dbReference type="GO" id="GO:0003700">
    <property type="term" value="F:DNA-binding transcription factor activity"/>
    <property type="evidence" value="ECO:0007669"/>
    <property type="project" value="InterPro"/>
</dbReference>
<dbReference type="RefSeq" id="WP_229734838.1">
    <property type="nucleotide sequence ID" value="NZ_BMEL01000001.1"/>
</dbReference>
<evidence type="ECO:0000256" key="2">
    <source>
        <dbReference type="ARBA" id="ARBA00023125"/>
    </source>
</evidence>
<keyword evidence="3" id="KW-0804">Transcription</keyword>
<dbReference type="Proteomes" id="UP000660110">
    <property type="component" value="Unassembled WGS sequence"/>
</dbReference>
<dbReference type="AlphaFoldDB" id="A0A917B1I2"/>
<dbReference type="PANTHER" id="PTHR43537">
    <property type="entry name" value="TRANSCRIPTIONAL REGULATOR, GNTR FAMILY"/>
    <property type="match status" value="1"/>
</dbReference>
<dbReference type="PANTHER" id="PTHR43537:SF5">
    <property type="entry name" value="UXU OPERON TRANSCRIPTIONAL REGULATOR"/>
    <property type="match status" value="1"/>
</dbReference>
<dbReference type="InterPro" id="IPR036388">
    <property type="entry name" value="WH-like_DNA-bd_sf"/>
</dbReference>
<gene>
    <name evidence="5" type="primary">lutR</name>
    <name evidence="5" type="ORF">GCM10010954_10100</name>
</gene>
<name>A0A917B1I2_HALAA</name>
<evidence type="ECO:0000313" key="5">
    <source>
        <dbReference type="EMBL" id="GGF13371.1"/>
    </source>
</evidence>
<dbReference type="InterPro" id="IPR036390">
    <property type="entry name" value="WH_DNA-bd_sf"/>
</dbReference>
<dbReference type="Pfam" id="PF00392">
    <property type="entry name" value="GntR"/>
    <property type="match status" value="1"/>
</dbReference>
<evidence type="ECO:0000256" key="1">
    <source>
        <dbReference type="ARBA" id="ARBA00023015"/>
    </source>
</evidence>
<sequence length="242" mass="27576">MGLLRVEKISTKKVSERVEEHLEASIRSHKFQPGEKLPSVRELCDLFGVGRSAVRDAITSLKGKGLVETRQGEGTYVCRFDTAKLLHQFLLLSNQQSIEELFQVREILEPGMVKLAAQRRTSEDLQAMELAMNEMKTKEGEGHEQSDYKFHLHIAEASGNQILYRLMDFISSSIKQSMVEFHCSIVSDPLILEEVIEQHALIFEKIKAGEAEPSSEAMLNHLEFVRNLMRKYDQEKSLDIGK</sequence>
<dbReference type="PROSITE" id="PS50949">
    <property type="entry name" value="HTH_GNTR"/>
    <property type="match status" value="1"/>
</dbReference>
<dbReference type="InterPro" id="IPR011711">
    <property type="entry name" value="GntR_C"/>
</dbReference>
<evidence type="ECO:0000256" key="3">
    <source>
        <dbReference type="ARBA" id="ARBA00023163"/>
    </source>
</evidence>
<dbReference type="InterPro" id="IPR008920">
    <property type="entry name" value="TF_FadR/GntR_C"/>
</dbReference>
<dbReference type="SMART" id="SM00895">
    <property type="entry name" value="FCD"/>
    <property type="match status" value="1"/>
</dbReference>
<feature type="domain" description="HTH gntR-type" evidence="4">
    <location>
        <begin position="12"/>
        <end position="80"/>
    </location>
</feature>
<dbReference type="Gene3D" id="1.10.10.10">
    <property type="entry name" value="Winged helix-like DNA-binding domain superfamily/Winged helix DNA-binding domain"/>
    <property type="match status" value="1"/>
</dbReference>
<dbReference type="PRINTS" id="PR00035">
    <property type="entry name" value="HTHGNTR"/>
</dbReference>
<dbReference type="CDD" id="cd07377">
    <property type="entry name" value="WHTH_GntR"/>
    <property type="match status" value="1"/>
</dbReference>
<keyword evidence="6" id="KW-1185">Reference proteome</keyword>
<dbReference type="SMART" id="SM00345">
    <property type="entry name" value="HTH_GNTR"/>
    <property type="match status" value="1"/>
</dbReference>
<dbReference type="InterPro" id="IPR000524">
    <property type="entry name" value="Tscrpt_reg_HTH_GntR"/>
</dbReference>
<evidence type="ECO:0000259" key="4">
    <source>
        <dbReference type="PROSITE" id="PS50949"/>
    </source>
</evidence>
<dbReference type="Pfam" id="PF07729">
    <property type="entry name" value="FCD"/>
    <property type="match status" value="1"/>
</dbReference>
<accession>A0A917B1I2</accession>
<keyword evidence="1" id="KW-0805">Transcription regulation</keyword>
<reference evidence="5" key="2">
    <citation type="submission" date="2020-09" db="EMBL/GenBank/DDBJ databases">
        <authorList>
            <person name="Sun Q."/>
            <person name="Zhou Y."/>
        </authorList>
    </citation>
    <scope>NUCLEOTIDE SEQUENCE</scope>
    <source>
        <strain evidence="5">CGMCC 1.12153</strain>
    </source>
</reference>
<dbReference type="EMBL" id="BMEL01000001">
    <property type="protein sequence ID" value="GGF13371.1"/>
    <property type="molecule type" value="Genomic_DNA"/>
</dbReference>
<dbReference type="SUPFAM" id="SSF46785">
    <property type="entry name" value="Winged helix' DNA-binding domain"/>
    <property type="match status" value="1"/>
</dbReference>
<keyword evidence="2" id="KW-0238">DNA-binding</keyword>
<dbReference type="Gene3D" id="1.20.120.530">
    <property type="entry name" value="GntR ligand-binding domain-like"/>
    <property type="match status" value="1"/>
</dbReference>
<dbReference type="GO" id="GO:0003677">
    <property type="term" value="F:DNA binding"/>
    <property type="evidence" value="ECO:0007669"/>
    <property type="project" value="UniProtKB-KW"/>
</dbReference>
<reference evidence="5" key="1">
    <citation type="journal article" date="2014" name="Int. J. Syst. Evol. Microbiol.">
        <title>Complete genome sequence of Corynebacterium casei LMG S-19264T (=DSM 44701T), isolated from a smear-ripened cheese.</title>
        <authorList>
            <consortium name="US DOE Joint Genome Institute (JGI-PGF)"/>
            <person name="Walter F."/>
            <person name="Albersmeier A."/>
            <person name="Kalinowski J."/>
            <person name="Ruckert C."/>
        </authorList>
    </citation>
    <scope>NUCLEOTIDE SEQUENCE</scope>
    <source>
        <strain evidence="5">CGMCC 1.12153</strain>
    </source>
</reference>